<feature type="signal peptide" evidence="1">
    <location>
        <begin position="1"/>
        <end position="27"/>
    </location>
</feature>
<accession>A0ABW3HI82</accession>
<name>A0ABW3HI82_9GAMM</name>
<comment type="caution">
    <text evidence="3">The sequence shown here is derived from an EMBL/GenBank/DDBJ whole genome shotgun (WGS) entry which is preliminary data.</text>
</comment>
<keyword evidence="4" id="KW-1185">Reference proteome</keyword>
<protein>
    <submittedName>
        <fullName evidence="3">BON domain-containing protein</fullName>
    </submittedName>
</protein>
<feature type="chain" id="PRO_5046047019" evidence="1">
    <location>
        <begin position="28"/>
        <end position="198"/>
    </location>
</feature>
<dbReference type="PANTHER" id="PTHR34606:SF4">
    <property type="entry name" value="OUTER MEMBRANE LIPOPROTEIN DOLP"/>
    <property type="match status" value="1"/>
</dbReference>
<dbReference type="RefSeq" id="WP_379070578.1">
    <property type="nucleotide sequence ID" value="NZ_JBHTIT010000001.1"/>
</dbReference>
<keyword evidence="1" id="KW-0732">Signal</keyword>
<dbReference type="PROSITE" id="PS50914">
    <property type="entry name" value="BON"/>
    <property type="match status" value="1"/>
</dbReference>
<proteinExistence type="predicted"/>
<gene>
    <name evidence="3" type="ORF">ACFQ0F_07020</name>
</gene>
<evidence type="ECO:0000256" key="1">
    <source>
        <dbReference type="SAM" id="SignalP"/>
    </source>
</evidence>
<dbReference type="PANTHER" id="PTHR34606">
    <property type="entry name" value="BON DOMAIN-CONTAINING PROTEIN"/>
    <property type="match status" value="1"/>
</dbReference>
<feature type="domain" description="BON" evidence="2">
    <location>
        <begin position="48"/>
        <end position="117"/>
    </location>
</feature>
<dbReference type="EMBL" id="JBHTIT010000001">
    <property type="protein sequence ID" value="MFD0950137.1"/>
    <property type="molecule type" value="Genomic_DNA"/>
</dbReference>
<evidence type="ECO:0000259" key="2">
    <source>
        <dbReference type="PROSITE" id="PS50914"/>
    </source>
</evidence>
<dbReference type="PROSITE" id="PS51257">
    <property type="entry name" value="PROKAR_LIPOPROTEIN"/>
    <property type="match status" value="1"/>
</dbReference>
<evidence type="ECO:0000313" key="3">
    <source>
        <dbReference type="EMBL" id="MFD0950137.1"/>
    </source>
</evidence>
<dbReference type="InterPro" id="IPR051686">
    <property type="entry name" value="Lipoprotein_DolP"/>
</dbReference>
<dbReference type="Proteomes" id="UP001597044">
    <property type="component" value="Unassembled WGS sequence"/>
</dbReference>
<dbReference type="InterPro" id="IPR007055">
    <property type="entry name" value="BON_dom"/>
</dbReference>
<evidence type="ECO:0000313" key="4">
    <source>
        <dbReference type="Proteomes" id="UP001597044"/>
    </source>
</evidence>
<sequence>MLIKPMKIILTAAIVSTALLSGCTTLAKMGVAPGIADPGTRTTALSLTDISLSQAVLRDIFRDIPAARDGRIQVESFYQVILIVGEVQSAEIKSRITQIAKSYKDVRSVHNELEVAVNRGLLDRAGDDMLERKAGFTLATADNVPSSQTKIVAKNGTVYLMGALTQRQADRAILRLQALDGVTRIVKVLEIVGEPNAQ</sequence>
<reference evidence="4" key="1">
    <citation type="journal article" date="2019" name="Int. J. Syst. Evol. Microbiol.">
        <title>The Global Catalogue of Microorganisms (GCM) 10K type strain sequencing project: providing services to taxonomists for standard genome sequencing and annotation.</title>
        <authorList>
            <consortium name="The Broad Institute Genomics Platform"/>
            <consortium name="The Broad Institute Genome Sequencing Center for Infectious Disease"/>
            <person name="Wu L."/>
            <person name="Ma J."/>
        </authorList>
    </citation>
    <scope>NUCLEOTIDE SEQUENCE [LARGE SCALE GENOMIC DNA]</scope>
    <source>
        <strain evidence="4">CCUG 63419</strain>
    </source>
</reference>
<organism evidence="3 4">
    <name type="scientific">Paraperlucidibaca wandonensis</name>
    <dbReference type="NCBI Taxonomy" id="1268273"/>
    <lineage>
        <taxon>Bacteria</taxon>
        <taxon>Pseudomonadati</taxon>
        <taxon>Pseudomonadota</taxon>
        <taxon>Gammaproteobacteria</taxon>
        <taxon>Moraxellales</taxon>
        <taxon>Moraxellaceae</taxon>
        <taxon>Paraperlucidibaca</taxon>
    </lineage>
</organism>
<dbReference type="Pfam" id="PF04972">
    <property type="entry name" value="BON"/>
    <property type="match status" value="2"/>
</dbReference>